<keyword evidence="2" id="KW-0548">Nucleotidyltransferase</keyword>
<dbReference type="PANTHER" id="PTHR46890">
    <property type="entry name" value="NON-LTR RETROLELEMENT REVERSE TRANSCRIPTASE-LIKE PROTEIN-RELATED"/>
    <property type="match status" value="1"/>
</dbReference>
<keyword evidence="2" id="KW-0808">Transferase</keyword>
<dbReference type="Pfam" id="PF00078">
    <property type="entry name" value="RVT_1"/>
    <property type="match status" value="1"/>
</dbReference>
<keyword evidence="2" id="KW-0695">RNA-directed DNA polymerase</keyword>
<dbReference type="EMBL" id="SMMG02000003">
    <property type="protein sequence ID" value="KAA3478659.1"/>
    <property type="molecule type" value="Genomic_DNA"/>
</dbReference>
<dbReference type="InterPro" id="IPR052343">
    <property type="entry name" value="Retrotransposon-Effector_Assoc"/>
</dbReference>
<organism evidence="2 3">
    <name type="scientific">Gossypium australe</name>
    <dbReference type="NCBI Taxonomy" id="47621"/>
    <lineage>
        <taxon>Eukaryota</taxon>
        <taxon>Viridiplantae</taxon>
        <taxon>Streptophyta</taxon>
        <taxon>Embryophyta</taxon>
        <taxon>Tracheophyta</taxon>
        <taxon>Spermatophyta</taxon>
        <taxon>Magnoliopsida</taxon>
        <taxon>eudicotyledons</taxon>
        <taxon>Gunneridae</taxon>
        <taxon>Pentapetalae</taxon>
        <taxon>rosids</taxon>
        <taxon>malvids</taxon>
        <taxon>Malvales</taxon>
        <taxon>Malvaceae</taxon>
        <taxon>Malvoideae</taxon>
        <taxon>Gossypium</taxon>
    </lineage>
</organism>
<gene>
    <name evidence="2" type="ORF">EPI10_019257</name>
</gene>
<dbReference type="GO" id="GO:0003964">
    <property type="term" value="F:RNA-directed DNA polymerase activity"/>
    <property type="evidence" value="ECO:0007669"/>
    <property type="project" value="UniProtKB-KW"/>
</dbReference>
<dbReference type="PROSITE" id="PS50878">
    <property type="entry name" value="RT_POL"/>
    <property type="match status" value="1"/>
</dbReference>
<keyword evidence="3" id="KW-1185">Reference proteome</keyword>
<dbReference type="AlphaFoldDB" id="A0A5B6WA21"/>
<dbReference type="Proteomes" id="UP000325315">
    <property type="component" value="Unassembled WGS sequence"/>
</dbReference>
<dbReference type="SUPFAM" id="SSF56672">
    <property type="entry name" value="DNA/RNA polymerases"/>
    <property type="match status" value="1"/>
</dbReference>
<sequence length="262" mass="29921">MQFEYSRETEEVKEIEEIARSYFMKLFSAGRQNNYDKILSGIDWCISEEDNYKLKARYTKQEIREALSELGPTKAPGEDGFPALFYQKCWPIIGEDVSNFCLQRLNEEDRKKGLMATKLDMSKAYDRVEWNFVKGVMKEMRFDPGWVGSLMKCVSTVSYSVVFNGNTGETFLPSRGLRQGDPLSPFLFLFCVEGLSSLMRLAKVGNILKGVKASWRGLAISHLLFADDCILFAEATQRGAHLLKQILNEYEISSGQCVKYDK</sequence>
<feature type="domain" description="Reverse transcriptase" evidence="1">
    <location>
        <begin position="1"/>
        <end position="262"/>
    </location>
</feature>
<dbReference type="InterPro" id="IPR000477">
    <property type="entry name" value="RT_dom"/>
</dbReference>
<evidence type="ECO:0000313" key="2">
    <source>
        <dbReference type="EMBL" id="KAA3478659.1"/>
    </source>
</evidence>
<dbReference type="InterPro" id="IPR043502">
    <property type="entry name" value="DNA/RNA_pol_sf"/>
</dbReference>
<name>A0A5B6WA21_9ROSI</name>
<accession>A0A5B6WA21</accession>
<comment type="caution">
    <text evidence="2">The sequence shown here is derived from an EMBL/GenBank/DDBJ whole genome shotgun (WGS) entry which is preliminary data.</text>
</comment>
<proteinExistence type="predicted"/>
<evidence type="ECO:0000313" key="3">
    <source>
        <dbReference type="Proteomes" id="UP000325315"/>
    </source>
</evidence>
<reference evidence="3" key="1">
    <citation type="journal article" date="2019" name="Plant Biotechnol. J.">
        <title>Genome sequencing of the Australian wild diploid species Gossypium australe highlights disease resistance and delayed gland morphogenesis.</title>
        <authorList>
            <person name="Cai Y."/>
            <person name="Cai X."/>
            <person name="Wang Q."/>
            <person name="Wang P."/>
            <person name="Zhang Y."/>
            <person name="Cai C."/>
            <person name="Xu Y."/>
            <person name="Wang K."/>
            <person name="Zhou Z."/>
            <person name="Wang C."/>
            <person name="Geng S."/>
            <person name="Li B."/>
            <person name="Dong Q."/>
            <person name="Hou Y."/>
            <person name="Wang H."/>
            <person name="Ai P."/>
            <person name="Liu Z."/>
            <person name="Yi F."/>
            <person name="Sun M."/>
            <person name="An G."/>
            <person name="Cheng J."/>
            <person name="Zhang Y."/>
            <person name="Shi Q."/>
            <person name="Xie Y."/>
            <person name="Shi X."/>
            <person name="Chang Y."/>
            <person name="Huang F."/>
            <person name="Chen Y."/>
            <person name="Hong S."/>
            <person name="Mi L."/>
            <person name="Sun Q."/>
            <person name="Zhang L."/>
            <person name="Zhou B."/>
            <person name="Peng R."/>
            <person name="Zhang X."/>
            <person name="Liu F."/>
        </authorList>
    </citation>
    <scope>NUCLEOTIDE SEQUENCE [LARGE SCALE GENOMIC DNA]</scope>
    <source>
        <strain evidence="3">cv. PA1801</strain>
    </source>
</reference>
<evidence type="ECO:0000259" key="1">
    <source>
        <dbReference type="PROSITE" id="PS50878"/>
    </source>
</evidence>
<protein>
    <submittedName>
        <fullName evidence="2">Reverse transcriptase</fullName>
    </submittedName>
</protein>
<dbReference type="OrthoDB" id="1936608at2759"/>
<dbReference type="PANTHER" id="PTHR46890:SF48">
    <property type="entry name" value="RNA-DIRECTED DNA POLYMERASE"/>
    <property type="match status" value="1"/>
</dbReference>